<keyword evidence="2" id="KW-0732">Signal</keyword>
<accession>A0A5C8ZDK0</accession>
<sequence length="468" mass="49247">MSTIPDLEAPPMSATHRSRRSRRRAALLAGAAALTLVATACSGGTRVGGDAPSAATGDDAGKGEVTGAVRLAYWGSGARVDLTNGVSDLFVKEHPGVDVTPEFTDFAAYFQRLNVQATSGGMACITQLQGRQLNDYAGQGLLVDLQPLVDSGAINVDDIPAEVLDTGRGPDGKLYEIPYGAAYDAIMVNTTLADQAGVGTPPANWTWDDFFAYAPKAKAALPDGVAGVNLLGGHPNTFIEWLRGNGKEVFDGNKAAFTVDDVVEYWGLWEQLRTSGATISAQDRSAEAAQVEQSWIAQGRTVLDNKPGNQLGQAQGALDGAQPGSQLTTVQLPRGADGASSTVLFTSGWSIPTSCDNIPTAAAYIDFWVNDPEANALFASNNGAVTNTKMLEAQLADTSLAPATRQNLELFQQIVKDEPPTVLYPAGYQANFETAFTRSYEAVALNGADPRQTAQQFVDNLNAALAQA</sequence>
<protein>
    <submittedName>
        <fullName evidence="3">Extracellular solute-binding protein</fullName>
    </submittedName>
</protein>
<feature type="signal peptide" evidence="2">
    <location>
        <begin position="1"/>
        <end position="40"/>
    </location>
</feature>
<dbReference type="InterPro" id="IPR006059">
    <property type="entry name" value="SBP"/>
</dbReference>
<evidence type="ECO:0000256" key="1">
    <source>
        <dbReference type="SAM" id="MobiDB-lite"/>
    </source>
</evidence>
<keyword evidence="4" id="KW-1185">Reference proteome</keyword>
<comment type="caution">
    <text evidence="3">The sequence shown here is derived from an EMBL/GenBank/DDBJ whole genome shotgun (WGS) entry which is preliminary data.</text>
</comment>
<dbReference type="OrthoDB" id="7918484at2"/>
<name>A0A5C8ZDK0_9ACTN</name>
<reference evidence="3 4" key="1">
    <citation type="submission" date="2019-07" db="EMBL/GenBank/DDBJ databases">
        <title>Quadrisphaera sp. strain DD2A genome sequencing and assembly.</title>
        <authorList>
            <person name="Kim I."/>
        </authorList>
    </citation>
    <scope>NUCLEOTIDE SEQUENCE [LARGE SCALE GENOMIC DNA]</scope>
    <source>
        <strain evidence="3 4">DD2A</strain>
    </source>
</reference>
<dbReference type="AlphaFoldDB" id="A0A5C8ZDK0"/>
<organism evidence="3 4">
    <name type="scientific">Quadrisphaera setariae</name>
    <dbReference type="NCBI Taxonomy" id="2593304"/>
    <lineage>
        <taxon>Bacteria</taxon>
        <taxon>Bacillati</taxon>
        <taxon>Actinomycetota</taxon>
        <taxon>Actinomycetes</taxon>
        <taxon>Kineosporiales</taxon>
        <taxon>Kineosporiaceae</taxon>
        <taxon>Quadrisphaera</taxon>
    </lineage>
</organism>
<gene>
    <name evidence="3" type="ORF">FMM08_14840</name>
</gene>
<dbReference type="PANTHER" id="PTHR43649">
    <property type="entry name" value="ARABINOSE-BINDING PROTEIN-RELATED"/>
    <property type="match status" value="1"/>
</dbReference>
<evidence type="ECO:0000256" key="2">
    <source>
        <dbReference type="SAM" id="SignalP"/>
    </source>
</evidence>
<dbReference type="PANTHER" id="PTHR43649:SF30">
    <property type="entry name" value="ABC TRANSPORTER SUBSTRATE-BINDING PROTEIN"/>
    <property type="match status" value="1"/>
</dbReference>
<evidence type="ECO:0000313" key="3">
    <source>
        <dbReference type="EMBL" id="TXR55564.1"/>
    </source>
</evidence>
<dbReference type="Pfam" id="PF01547">
    <property type="entry name" value="SBP_bac_1"/>
    <property type="match status" value="1"/>
</dbReference>
<dbReference type="InterPro" id="IPR050490">
    <property type="entry name" value="Bact_solute-bd_prot1"/>
</dbReference>
<evidence type="ECO:0000313" key="4">
    <source>
        <dbReference type="Proteomes" id="UP000321234"/>
    </source>
</evidence>
<feature type="region of interest" description="Disordered" evidence="1">
    <location>
        <begin position="1"/>
        <end position="21"/>
    </location>
</feature>
<dbReference type="SUPFAM" id="SSF53850">
    <property type="entry name" value="Periplasmic binding protein-like II"/>
    <property type="match status" value="1"/>
</dbReference>
<feature type="chain" id="PRO_5039555301" evidence="2">
    <location>
        <begin position="41"/>
        <end position="468"/>
    </location>
</feature>
<dbReference type="Proteomes" id="UP000321234">
    <property type="component" value="Unassembled WGS sequence"/>
</dbReference>
<proteinExistence type="predicted"/>
<dbReference type="EMBL" id="VKAC01000008">
    <property type="protein sequence ID" value="TXR55564.1"/>
    <property type="molecule type" value="Genomic_DNA"/>
</dbReference>
<dbReference type="Gene3D" id="3.40.190.10">
    <property type="entry name" value="Periplasmic binding protein-like II"/>
    <property type="match status" value="2"/>
</dbReference>